<comment type="caution">
    <text evidence="1">The sequence shown here is derived from an EMBL/GenBank/DDBJ whole genome shotgun (WGS) entry which is preliminary data.</text>
</comment>
<protein>
    <submittedName>
        <fullName evidence="1">Uncharacterized protein</fullName>
    </submittedName>
</protein>
<organism evidence="1 2">
    <name type="scientific">Ancylostoma ceylanicum</name>
    <dbReference type="NCBI Taxonomy" id="53326"/>
    <lineage>
        <taxon>Eukaryota</taxon>
        <taxon>Metazoa</taxon>
        <taxon>Ecdysozoa</taxon>
        <taxon>Nematoda</taxon>
        <taxon>Chromadorea</taxon>
        <taxon>Rhabditida</taxon>
        <taxon>Rhabditina</taxon>
        <taxon>Rhabditomorpha</taxon>
        <taxon>Strongyloidea</taxon>
        <taxon>Ancylostomatidae</taxon>
        <taxon>Ancylostomatinae</taxon>
        <taxon>Ancylostoma</taxon>
    </lineage>
</organism>
<dbReference type="EMBL" id="JARK01001526">
    <property type="protein sequence ID" value="EYB92785.1"/>
    <property type="molecule type" value="Genomic_DNA"/>
</dbReference>
<name>A0A016SQ95_9BILA</name>
<gene>
    <name evidence="1" type="primary">Acey_s0190.g1262</name>
    <name evidence="1" type="ORF">Y032_0190g1262</name>
</gene>
<dbReference type="Proteomes" id="UP000024635">
    <property type="component" value="Unassembled WGS sequence"/>
</dbReference>
<evidence type="ECO:0000313" key="2">
    <source>
        <dbReference type="Proteomes" id="UP000024635"/>
    </source>
</evidence>
<sequence length="946" mass="106645">MLSPHPSRTFPYCFELLNMKPPPPKKARALGASDDGIRQIVAQALLSDDASCAALLERLNGFEKEVFDALMTILRTFSASKVNLHGPISKILKKYFAVIGVGTASERFNELCDAVLHNVGTEYAASFVFLLCQFINFCNILRYDKLCRDVIGKLPSVIRTLWTNGLRAEACLTSRLFVELLLSVSCYHGDESFLEVWFEQVLTEELKRCPYFAVLSHLLISQNRHPFVDSINFADLQELPREGEHLSLRTQVADLILTYLPSLHSRCTERQLQAALDFVLRHGFETKNVSCAVGKLIDCAGAMADDTLICQLAADSIIRLILEQLSASTSGCSLSIVQHQQAPEKAKQRISEDLSSSIYSFLDRSLKKKSAFKTNVRQAVEPLVDAFCILPLRSTAGSSVRHYLAATVLFANIFKSDGKLFPVCIRKMIAFARSDENTILSPAASSLIEAFLDICLDALEGLSIAAEIWRDVATAWSIFAVSIKGKDVDDIPHRLCPVLDFMESSAPYTWAWRDVVRLSVLFTFTKWELLEGEEEQQRMISEKIRTLISSAMASVVWKDEDGVRRGSERWSILFSCWEYIPRGVRIPIMKRLLNEKNLDFLRKLSRRIIVGKVEVDRVVLESALNFYLKYIPSLIEEPRQLEEILDWNALLYLQRAGVSLDVALAHLSVGKVVELLRFCSANVDHPHDTLHIVARMLSSRLKIVAGDILESLASIFDKCVADGNVQLLSVAANALEVSYLPISLIYSFILEHEPASPVFGHTDVERDVTNLCFALVSVQSLNSPDFTHLRSVQRVLDNAIRYAHPSVNNDQCAVFSQFLIKVFKAVQNFITNQYGTAEQVDELVHGLHSLAHALTIHKIYYSRIVGTILSAVMYQLEEIEFALYKLHSISDKHRLLLMLASLAYFKLYKKNRKKFWEIQINIQPCSVNDLLKFTQIRLLWPSPVSA</sequence>
<dbReference type="OrthoDB" id="5870462at2759"/>
<accession>A0A016SQ95</accession>
<evidence type="ECO:0000313" key="1">
    <source>
        <dbReference type="EMBL" id="EYB92785.1"/>
    </source>
</evidence>
<proteinExistence type="predicted"/>
<keyword evidence="2" id="KW-1185">Reference proteome</keyword>
<reference evidence="2" key="1">
    <citation type="journal article" date="2015" name="Nat. Genet.">
        <title>The genome and transcriptome of the zoonotic hookworm Ancylostoma ceylanicum identify infection-specific gene families.</title>
        <authorList>
            <person name="Schwarz E.M."/>
            <person name="Hu Y."/>
            <person name="Antoshechkin I."/>
            <person name="Miller M.M."/>
            <person name="Sternberg P.W."/>
            <person name="Aroian R.V."/>
        </authorList>
    </citation>
    <scope>NUCLEOTIDE SEQUENCE</scope>
    <source>
        <strain evidence="2">HY135</strain>
    </source>
</reference>
<dbReference type="AlphaFoldDB" id="A0A016SQ95"/>